<dbReference type="InterPro" id="IPR003719">
    <property type="entry name" value="Phenazine_PhzF-like"/>
</dbReference>
<name>A0A0H2ZHR3_PSEAB</name>
<accession>A0A0H2ZHR3</accession>
<evidence type="ECO:0000313" key="4">
    <source>
        <dbReference type="Proteomes" id="UP000000653"/>
    </source>
</evidence>
<dbReference type="RefSeq" id="WP_004365363.1">
    <property type="nucleotide sequence ID" value="NC_008463.1"/>
</dbReference>
<dbReference type="Gene3D" id="3.10.310.10">
    <property type="entry name" value="Diaminopimelate Epimerase, Chain A, domain 1"/>
    <property type="match status" value="2"/>
</dbReference>
<reference evidence="3 4" key="1">
    <citation type="journal article" date="2006" name="Genome Biol.">
        <title>Genomic analysis reveals that Pseudomonas aeruginosa virulence is combinatorial.</title>
        <authorList>
            <person name="Lee D.G."/>
            <person name="Urbach J.M."/>
            <person name="Wu G."/>
            <person name="Liberati N.T."/>
            <person name="Feinbaum R.L."/>
            <person name="Miyata S."/>
            <person name="Diggins L.T."/>
            <person name="He J."/>
            <person name="Saucier M."/>
            <person name="Deziel E."/>
            <person name="Friedman L."/>
            <person name="Li L."/>
            <person name="Grills G."/>
            <person name="Montgomery K."/>
            <person name="Kucherlapati R."/>
            <person name="Rahme L.G."/>
            <person name="Ausubel F.M."/>
        </authorList>
    </citation>
    <scope>NUCLEOTIDE SEQUENCE [LARGE SCALE GENOMIC DNA]</scope>
    <source>
        <strain evidence="3 4">UCBPP-PA14</strain>
    </source>
</reference>
<dbReference type="SUPFAM" id="SSF54506">
    <property type="entry name" value="Diaminopimelate epimerase-like"/>
    <property type="match status" value="1"/>
</dbReference>
<dbReference type="EMBL" id="CP000438">
    <property type="protein sequence ID" value="ABJ14098.1"/>
    <property type="molecule type" value="Genomic_DNA"/>
</dbReference>
<sequence>MSRRYWQLDVFAERPLTGNGLAVFDDASTLDDAAMQAWTRELRQFESIFLLPGDDPRAFGARIFTLEEELPFAGHPLLGAAALLHHLRGGDNEQHWTLHLASKSVALRSVRAGSGFYAEMDQGRAEFGATPDAGTCRWFAEAFSLSANDLSGHPPRVVSTGLPYLLLPVTAEALGRARQVNDLQEALDKLGAAFVYLLDVDGREGRTWDSLGLVEDVATGSAAGPVAAYLVEYGLAARGEPFVLHQGRFLERPSRLDVQVATDGSVRVGGHVQLLARAELLTSA</sequence>
<comment type="similarity">
    <text evidence="1">Belongs to the PhzF family.</text>
</comment>
<dbReference type="BioCyc" id="PAER208963:G1G74-5277-MONOMER"/>
<dbReference type="HOGENOM" id="CLU_048756_0_1_6"/>
<dbReference type="NCBIfam" id="TIGR00654">
    <property type="entry name" value="PhzF_family"/>
    <property type="match status" value="1"/>
</dbReference>
<dbReference type="PANTHER" id="PTHR13774">
    <property type="entry name" value="PHENAZINE BIOSYNTHESIS PROTEIN"/>
    <property type="match status" value="1"/>
</dbReference>
<evidence type="ECO:0000313" key="3">
    <source>
        <dbReference type="EMBL" id="ABJ14098.1"/>
    </source>
</evidence>
<dbReference type="Proteomes" id="UP000000653">
    <property type="component" value="Chromosome"/>
</dbReference>
<evidence type="ECO:0008006" key="5">
    <source>
        <dbReference type="Google" id="ProtNLM"/>
    </source>
</evidence>
<feature type="active site" evidence="2">
    <location>
        <position position="46"/>
    </location>
</feature>
<protein>
    <recommendedName>
        <fullName evidence="5">PhzF family phenazine biosynthesis protein</fullName>
    </recommendedName>
</protein>
<dbReference type="PANTHER" id="PTHR13774:SF32">
    <property type="entry name" value="ANTISENSE-ENHANCING SEQUENCE 1"/>
    <property type="match status" value="1"/>
</dbReference>
<proteinExistence type="inferred from homology"/>
<dbReference type="Pfam" id="PF02567">
    <property type="entry name" value="PhzC-PhzF"/>
    <property type="match status" value="1"/>
</dbReference>
<gene>
    <name evidence="3" type="ordered locus">PA14_62410</name>
</gene>
<dbReference type="PIRSF" id="PIRSF016184">
    <property type="entry name" value="PhzC_PhzF"/>
    <property type="match status" value="1"/>
</dbReference>
<evidence type="ECO:0000256" key="2">
    <source>
        <dbReference type="PIRSR" id="PIRSR016184-1"/>
    </source>
</evidence>
<dbReference type="KEGG" id="pau:PA14_62410"/>
<dbReference type="GO" id="GO:0016853">
    <property type="term" value="F:isomerase activity"/>
    <property type="evidence" value="ECO:0007669"/>
    <property type="project" value="TreeGrafter"/>
</dbReference>
<evidence type="ECO:0000256" key="1">
    <source>
        <dbReference type="ARBA" id="ARBA00008270"/>
    </source>
</evidence>
<dbReference type="AlphaFoldDB" id="A0A0H2ZHR3"/>
<organism evidence="3 4">
    <name type="scientific">Pseudomonas aeruginosa (strain UCBPP-PA14)</name>
    <dbReference type="NCBI Taxonomy" id="208963"/>
    <lineage>
        <taxon>Bacteria</taxon>
        <taxon>Pseudomonadati</taxon>
        <taxon>Pseudomonadota</taxon>
        <taxon>Gammaproteobacteria</taxon>
        <taxon>Pseudomonadales</taxon>
        <taxon>Pseudomonadaceae</taxon>
        <taxon>Pseudomonas</taxon>
    </lineage>
</organism>
<dbReference type="GO" id="GO:0005737">
    <property type="term" value="C:cytoplasm"/>
    <property type="evidence" value="ECO:0007669"/>
    <property type="project" value="TreeGrafter"/>
</dbReference>